<dbReference type="GO" id="GO:0046103">
    <property type="term" value="P:inosine biosynthetic process"/>
    <property type="evidence" value="ECO:0007669"/>
    <property type="project" value="TreeGrafter"/>
</dbReference>
<dbReference type="Gene3D" id="3.20.20.140">
    <property type="entry name" value="Metal-dependent hydrolases"/>
    <property type="match status" value="1"/>
</dbReference>
<comment type="caution">
    <text evidence="5">The sequence shown here is derived from an EMBL/GenBank/DDBJ whole genome shotgun (WGS) entry which is preliminary data.</text>
</comment>
<evidence type="ECO:0000256" key="2">
    <source>
        <dbReference type="ARBA" id="ARBA00022723"/>
    </source>
</evidence>
<evidence type="ECO:0000259" key="4">
    <source>
        <dbReference type="Pfam" id="PF00962"/>
    </source>
</evidence>
<organism evidence="5 6">
    <name type="scientific">Rhizoctonia solani</name>
    <dbReference type="NCBI Taxonomy" id="456999"/>
    <lineage>
        <taxon>Eukaryota</taxon>
        <taxon>Fungi</taxon>
        <taxon>Dikarya</taxon>
        <taxon>Basidiomycota</taxon>
        <taxon>Agaricomycotina</taxon>
        <taxon>Agaricomycetes</taxon>
        <taxon>Cantharellales</taxon>
        <taxon>Ceratobasidiaceae</taxon>
        <taxon>Rhizoctonia</taxon>
    </lineage>
</organism>
<dbReference type="PANTHER" id="PTHR11409:SF39">
    <property type="entry name" value="ADENOSINE DEAMINASE 2"/>
    <property type="match status" value="1"/>
</dbReference>
<dbReference type="GO" id="GO:0046872">
    <property type="term" value="F:metal ion binding"/>
    <property type="evidence" value="ECO:0007669"/>
    <property type="project" value="UniProtKB-KW"/>
</dbReference>
<name>A0A8H2XA41_9AGAM</name>
<dbReference type="InterPro" id="IPR032466">
    <property type="entry name" value="Metal_Hydrolase"/>
</dbReference>
<dbReference type="AlphaFoldDB" id="A0A8H2XA41"/>
<gene>
    <name evidence="5" type="ORF">RDB_LOCUS10473</name>
</gene>
<dbReference type="PANTHER" id="PTHR11409">
    <property type="entry name" value="ADENOSINE DEAMINASE"/>
    <property type="match status" value="1"/>
</dbReference>
<evidence type="ECO:0000313" key="5">
    <source>
        <dbReference type="EMBL" id="CAE6421610.1"/>
    </source>
</evidence>
<dbReference type="GO" id="GO:0004000">
    <property type="term" value="F:adenosine deaminase activity"/>
    <property type="evidence" value="ECO:0007669"/>
    <property type="project" value="TreeGrafter"/>
</dbReference>
<evidence type="ECO:0000256" key="1">
    <source>
        <dbReference type="ARBA" id="ARBA00001947"/>
    </source>
</evidence>
<dbReference type="GO" id="GO:0006154">
    <property type="term" value="P:adenosine catabolic process"/>
    <property type="evidence" value="ECO:0007669"/>
    <property type="project" value="TreeGrafter"/>
</dbReference>
<accession>A0A8H2XA41</accession>
<sequence length="543" mass="61584">MKSLFGSEELDPSGRYFLLELVRQLAVYPAEHQTSDRPRYFSLSLFSLYIVMRVLDSDMNEHAQKRANLIATERSLRFDAEVITKATENERRAVEIVNNLRMHEAKEIWQASKGRLMYPRTDFLTAKGIIMNTELYQIMKRLPKGGLLRGHTVTMCDVGFIYQLALEYPAIHIRVNSRITPDTPLPLPEFKPLSPDLVMAYANNPSLTCADYVLGTWVPLGKARKEFLYGGPEAFDTWIVGSLALSPDEGGKGRNTPINVVQKFLASYRLARGITCYEPILKRSLRQTMLSLSEDGVCYAEIRVNFSYKADIWADGSETLSHRDYLALFGNVVREVKDQMKLEGRGDEFIGAKLIYTVYRTFNKEKLWWYLEDCMALKTEFPDLIAGFDLLGPEDTGNPLAYYLEPLLWFRQETRNRGLDIPFIFLAGESMGDEGMADNNIYDALLLGTKRIGHGLNIGKHPLLMQMIKEQGVAVEVCPITDEMLAIVGSQSTSILSLKQLAKQSLQSSSLNAEEKKIALEAWEKRWTAFVDEIVSGDLESRH</sequence>
<evidence type="ECO:0000256" key="3">
    <source>
        <dbReference type="ARBA" id="ARBA00022801"/>
    </source>
</evidence>
<protein>
    <recommendedName>
        <fullName evidence="4">Adenosine deaminase domain-containing protein</fullName>
    </recommendedName>
</protein>
<keyword evidence="3" id="KW-0378">Hydrolase</keyword>
<dbReference type="InterPro" id="IPR006330">
    <property type="entry name" value="Ado/ade_deaminase"/>
</dbReference>
<proteinExistence type="predicted"/>
<feature type="domain" description="Adenosine deaminase" evidence="4">
    <location>
        <begin position="262"/>
        <end position="516"/>
    </location>
</feature>
<dbReference type="InterPro" id="IPR001365">
    <property type="entry name" value="A_deaminase_dom"/>
</dbReference>
<comment type="cofactor">
    <cofactor evidence="1">
        <name>Zn(2+)</name>
        <dbReference type="ChEBI" id="CHEBI:29105"/>
    </cofactor>
</comment>
<dbReference type="SUPFAM" id="SSF51556">
    <property type="entry name" value="Metallo-dependent hydrolases"/>
    <property type="match status" value="1"/>
</dbReference>
<evidence type="ECO:0000313" key="6">
    <source>
        <dbReference type="Proteomes" id="UP000663850"/>
    </source>
</evidence>
<keyword evidence="2" id="KW-0479">Metal-binding</keyword>
<dbReference type="EMBL" id="CAJMWZ010000579">
    <property type="protein sequence ID" value="CAE6421610.1"/>
    <property type="molecule type" value="Genomic_DNA"/>
</dbReference>
<dbReference type="Proteomes" id="UP000663850">
    <property type="component" value="Unassembled WGS sequence"/>
</dbReference>
<reference evidence="5" key="1">
    <citation type="submission" date="2021-01" db="EMBL/GenBank/DDBJ databases">
        <authorList>
            <person name="Kaushik A."/>
        </authorList>
    </citation>
    <scope>NUCLEOTIDE SEQUENCE</scope>
    <source>
        <strain evidence="5">Type strain: AG8-Rh-89/</strain>
    </source>
</reference>
<dbReference type="Pfam" id="PF00962">
    <property type="entry name" value="A_deaminase"/>
    <property type="match status" value="1"/>
</dbReference>